<dbReference type="OrthoDB" id="7054794at2"/>
<dbReference type="Proteomes" id="UP000297839">
    <property type="component" value="Unassembled WGS sequence"/>
</dbReference>
<comment type="caution">
    <text evidence="3">The sequence shown here is derived from an EMBL/GenBank/DDBJ whole genome shotgun (WGS) entry which is preliminary data.</text>
</comment>
<dbReference type="RefSeq" id="WP_135247914.1">
    <property type="nucleotide sequence ID" value="NZ_SMLK01000001.1"/>
</dbReference>
<keyword evidence="1" id="KW-0175">Coiled coil</keyword>
<feature type="compositionally biased region" description="Polar residues" evidence="2">
    <location>
        <begin position="400"/>
        <end position="411"/>
    </location>
</feature>
<evidence type="ECO:0000256" key="2">
    <source>
        <dbReference type="SAM" id="MobiDB-lite"/>
    </source>
</evidence>
<protein>
    <submittedName>
        <fullName evidence="3">Uncharacterized protein</fullName>
    </submittedName>
</protein>
<dbReference type="EMBL" id="SMLK01000001">
    <property type="protein sequence ID" value="TFZ07976.1"/>
    <property type="molecule type" value="Genomic_DNA"/>
</dbReference>
<organism evidence="3 4">
    <name type="scientific">Ramlibacter humi</name>
    <dbReference type="NCBI Taxonomy" id="2530451"/>
    <lineage>
        <taxon>Bacteria</taxon>
        <taxon>Pseudomonadati</taxon>
        <taxon>Pseudomonadota</taxon>
        <taxon>Betaproteobacteria</taxon>
        <taxon>Burkholderiales</taxon>
        <taxon>Comamonadaceae</taxon>
        <taxon>Ramlibacter</taxon>
    </lineage>
</organism>
<evidence type="ECO:0000313" key="4">
    <source>
        <dbReference type="Proteomes" id="UP000297839"/>
    </source>
</evidence>
<keyword evidence="4" id="KW-1185">Reference proteome</keyword>
<evidence type="ECO:0000256" key="1">
    <source>
        <dbReference type="SAM" id="Coils"/>
    </source>
</evidence>
<evidence type="ECO:0000313" key="3">
    <source>
        <dbReference type="EMBL" id="TFZ07976.1"/>
    </source>
</evidence>
<name>A0A4Z0C8G7_9BURK</name>
<reference evidence="3 4" key="1">
    <citation type="submission" date="2019-03" db="EMBL/GenBank/DDBJ databases">
        <title>Ramlibacter sp. 18x22-1, whole genome shotgun sequence.</title>
        <authorList>
            <person name="Zhang X."/>
            <person name="Feng G."/>
            <person name="Zhu H."/>
        </authorList>
    </citation>
    <scope>NUCLEOTIDE SEQUENCE [LARGE SCALE GENOMIC DNA]</scope>
    <source>
        <strain evidence="3 4">18x22-1</strain>
    </source>
</reference>
<gene>
    <name evidence="3" type="ORF">EZ216_02075</name>
</gene>
<proteinExistence type="predicted"/>
<feature type="coiled-coil region" evidence="1">
    <location>
        <begin position="727"/>
        <end position="754"/>
    </location>
</feature>
<accession>A0A4Z0C8G7</accession>
<feature type="region of interest" description="Disordered" evidence="2">
    <location>
        <begin position="1492"/>
        <end position="1517"/>
    </location>
</feature>
<feature type="region of interest" description="Disordered" evidence="2">
    <location>
        <begin position="389"/>
        <end position="411"/>
    </location>
</feature>
<sequence>MREIAFQDIQAHGLVDAYWPEEDTRICFTGPAARTLSAAHVAGPAAGALAGRFACTPDPRGTDRCLFEFTASGDAAGRYDAADLQFDLRAGDVTHRLVLRRALRDPDQTVGIATRSQRRPDPGDYALAQTWSEEETWFNNDFRLTRSVSCCALTIELGNAQNPLSRLLGNTDDLQNLTLIADRLVVSSTVRLPQTAIEIYARVVEFAPGARIDTSANPLELWADECVTGEAGGAGGPVTFHARDIVGAPCVVSNGAKGGRGGNGQARNPVQLATYPYGNKTIQRKYFLGPPKDLVVKDNLRSDDERHILDRAVRVDYWDKEPPAEGNIERPYFNIPDLANGETCWGAWPGFAPIRTREPAGQGGPGGDGGTVGGTAGIAPALRAAGAVTAQGGEPGDNGTPATPLNATNARQPLNPCKAKLMYWRGFWDAANEMSITVLAEAPPMQLVTPPEPGPAATGRSLPVADVPGGWCHPTLANRACDHAQKLFRAGFTAEATLLVEAYGKALKDGQFAQGFSAGDFLPEAAALDALHERLESGLDAFGKRPGWVPALSFELNLKLYRATIDGAIPVLCFARWLNARYEQLSTASLEWDLALDGLVRRRKALAEEHNDALASLDGIRKEILDAKVEQDALRQSLRDKEAQLEKQVVANEKQKAIFKGVLNILSGVLQLVPVGQPITGMIGQGANILGAIDSSKSIDENLQAMKGKGLDALAEKTVSGLASAGSDKLGAQVAALEEQYARLKEKRKAECDRKLNAAAERQARREDVARQREQDKQKVLGELAGKHGLPAGASEADVLAKLKEKGIAGEYGKRLRAEGQARVAERRKNDATLRAWKDEDRQLDRTAAERQQPLKDFSGQLGQVANQAGSAVHDLTEGISALSVPRSTIDAELAKAKENCPAYMDLIHKIDAASERQGDAATSLASALETVRDSLARMGEVQAAIARITAARDGALKALDPALHGYFQVVERDAVESLARMQYYLAKSFEYRLLRPCTKADFLLNDLTASVDKLCNAAPAAGTPDTLLQAVDLVFPREKIENVRRTYEAQLQSIVAELVDVVNTTDVAYQQNVYVTLDAQQLAQLNTTGSTTVNLMEAAQLDPSDQNVRLLSIGLDEEAGLALKAPPADLNLNFWLVHAGQSILRSEDTLLAFLTKIRESANSKQEERGRAWSVSCAYKDGAVRIANNRPDDGDASLLDWLVGQSSNRVAANTARYTAPAAWSDILVTRTVLPAQYGDKAQVTKLRLKLLLSHMRRSSVDVKTLSLVGNHGLRPFLSFSGADVAGRGDGRATALRIYRTGEAVEVQAPASCGGQRFQYWEAFYYSGRASARFEARRREFVADEHMWLQATYGELGAVCDAGTFRRMGFTQEEGAYAKACDGLGSVRIAVQELPAGPDGVPQLLATSLALGVDGDGFPAQASVGGFGYPLRQLDGWTASGQGRKVLRLLQEEVPRGLLEGLTREVVAEMERHGQSADLPRIVSKLARVRQLVPASPSAPAPAPVPREREQSEMAAAK</sequence>